<dbReference type="GO" id="GO:0003688">
    <property type="term" value="F:DNA replication origin binding"/>
    <property type="evidence" value="ECO:0007669"/>
    <property type="project" value="TreeGrafter"/>
</dbReference>
<dbReference type="EMBL" id="VSRR010000150">
    <property type="protein sequence ID" value="MPC11197.1"/>
    <property type="molecule type" value="Genomic_DNA"/>
</dbReference>
<evidence type="ECO:0000256" key="4">
    <source>
        <dbReference type="ARBA" id="ARBA00022705"/>
    </source>
</evidence>
<reference evidence="10 11" key="1">
    <citation type="submission" date="2019-05" db="EMBL/GenBank/DDBJ databases">
        <title>Another draft genome of Portunus trituberculatus and its Hox gene families provides insights of decapod evolution.</title>
        <authorList>
            <person name="Jeong J.-H."/>
            <person name="Song I."/>
            <person name="Kim S."/>
            <person name="Choi T."/>
            <person name="Kim D."/>
            <person name="Ryu S."/>
            <person name="Kim W."/>
        </authorList>
    </citation>
    <scope>NUCLEOTIDE SEQUENCE [LARGE SCALE GENOMIC DNA]</scope>
    <source>
        <tissue evidence="10">Muscle</tissue>
    </source>
</reference>
<dbReference type="InterPro" id="IPR027417">
    <property type="entry name" value="P-loop_NTPase"/>
</dbReference>
<dbReference type="OrthoDB" id="343623at2759"/>
<evidence type="ECO:0000313" key="10">
    <source>
        <dbReference type="EMBL" id="MPC11197.1"/>
    </source>
</evidence>
<dbReference type="PANTHER" id="PTHR12087:SF0">
    <property type="entry name" value="ORIGIN RECOGNITION COMPLEX SUBUNIT 4"/>
    <property type="match status" value="1"/>
</dbReference>
<evidence type="ECO:0000256" key="6">
    <source>
        <dbReference type="ARBA" id="ARBA00023242"/>
    </source>
</evidence>
<dbReference type="GO" id="GO:0005524">
    <property type="term" value="F:ATP binding"/>
    <property type="evidence" value="ECO:0007669"/>
    <property type="project" value="InterPro"/>
</dbReference>
<gene>
    <name evidence="10" type="primary">orc4</name>
    <name evidence="10" type="ORF">E2C01_003857</name>
</gene>
<evidence type="ECO:0000256" key="1">
    <source>
        <dbReference type="ARBA" id="ARBA00004123"/>
    </source>
</evidence>
<proteinExistence type="inferred from homology"/>
<evidence type="ECO:0000313" key="11">
    <source>
        <dbReference type="Proteomes" id="UP000324222"/>
    </source>
</evidence>
<dbReference type="InterPro" id="IPR003959">
    <property type="entry name" value="ATPase_AAA_core"/>
</dbReference>
<name>A0A5B7CND3_PORTR</name>
<evidence type="ECO:0000256" key="2">
    <source>
        <dbReference type="ARBA" id="ARBA00005334"/>
    </source>
</evidence>
<keyword evidence="5 7" id="KW-0238">DNA-binding</keyword>
<dbReference type="GO" id="GO:0016887">
    <property type="term" value="F:ATP hydrolysis activity"/>
    <property type="evidence" value="ECO:0007669"/>
    <property type="project" value="InterPro"/>
</dbReference>
<evidence type="ECO:0000256" key="3">
    <source>
        <dbReference type="ARBA" id="ARBA00019083"/>
    </source>
</evidence>
<comment type="function">
    <text evidence="7">Component of the origin recognition complex (ORC) that binds origins of replication.</text>
</comment>
<dbReference type="GO" id="GO:0005664">
    <property type="term" value="C:nuclear origin of replication recognition complex"/>
    <property type="evidence" value="ECO:0007669"/>
    <property type="project" value="TreeGrafter"/>
</dbReference>
<comment type="subcellular location">
    <subcellularLocation>
        <location evidence="1 7">Nucleus</location>
    </subcellularLocation>
</comment>
<sequence>MVSQGKKSTQPADPEVLQATQHHLRQNLQLWGTAGISGEEVLRVYSSEAQHLEELIGRTLSLGESNSALLLAPRGTGKSALVDGVLGQLKDRGVLGQGLVVRLSGLLHTDDLQALKEITRQLRLEEAAAKKVFRSFAENLSFLLESLRGGSKETAKPAIFLLDEFDLFCHHRNQTLLYNLFDAAQSAQAPICVLGLSCRLDVLELLEKRVKSRFSHRQIHLQASGDFTTHYLHTFKTLLHLPHSFPFKDFAHVWNEDVESLAGDDVVLDVLRRQHTTTRDVRVLKSLLVMCLAQLDEGNTRLTPQMFSRAEALVTQDARTNTVRGLSALQLCLVIAMKHLAEVYDGEPFNFEMVYREYCKFSLKSSMQSFEKPVVFKAFDQLMGLELVRPVDQTCRVQREYELVQMMMTPGQVGEVLSQMPSLPTDLQRWASMGLVA</sequence>
<comment type="similarity">
    <text evidence="2 7">Belongs to the ORC4 family.</text>
</comment>
<protein>
    <recommendedName>
        <fullName evidence="3 7">Origin recognition complex subunit 4</fullName>
    </recommendedName>
</protein>
<feature type="domain" description="Origin recognition complex subunit 4 C-terminal" evidence="9">
    <location>
        <begin position="234"/>
        <end position="416"/>
    </location>
</feature>
<dbReference type="Gene3D" id="3.40.50.300">
    <property type="entry name" value="P-loop containing nucleotide triphosphate hydrolases"/>
    <property type="match status" value="1"/>
</dbReference>
<comment type="caution">
    <text evidence="10">The sequence shown here is derived from an EMBL/GenBank/DDBJ whole genome shotgun (WGS) entry which is preliminary data.</text>
</comment>
<evidence type="ECO:0000256" key="7">
    <source>
        <dbReference type="PIRNR" id="PIRNR007858"/>
    </source>
</evidence>
<dbReference type="InterPro" id="IPR032705">
    <property type="entry name" value="ORC4_C"/>
</dbReference>
<dbReference type="Pfam" id="PF14629">
    <property type="entry name" value="ORC4_C"/>
    <property type="match status" value="1"/>
</dbReference>
<dbReference type="SUPFAM" id="SSF52540">
    <property type="entry name" value="P-loop containing nucleoside triphosphate hydrolases"/>
    <property type="match status" value="1"/>
</dbReference>
<feature type="domain" description="ATPase AAA-type core" evidence="8">
    <location>
        <begin position="69"/>
        <end position="216"/>
    </location>
</feature>
<dbReference type="AlphaFoldDB" id="A0A5B7CND3"/>
<evidence type="ECO:0000259" key="9">
    <source>
        <dbReference type="Pfam" id="PF14629"/>
    </source>
</evidence>
<dbReference type="Proteomes" id="UP000324222">
    <property type="component" value="Unassembled WGS sequence"/>
</dbReference>
<dbReference type="GO" id="GO:0006270">
    <property type="term" value="P:DNA replication initiation"/>
    <property type="evidence" value="ECO:0007669"/>
    <property type="project" value="TreeGrafter"/>
</dbReference>
<accession>A0A5B7CND3</accession>
<keyword evidence="6 7" id="KW-0539">Nucleus</keyword>
<dbReference type="PANTHER" id="PTHR12087">
    <property type="entry name" value="ORIGIN RECOGNITION COMPLEX SUBUNIT 4"/>
    <property type="match status" value="1"/>
</dbReference>
<keyword evidence="4 7" id="KW-0235">DNA replication</keyword>
<evidence type="ECO:0000256" key="5">
    <source>
        <dbReference type="ARBA" id="ARBA00023125"/>
    </source>
</evidence>
<dbReference type="PIRSF" id="PIRSF007858">
    <property type="entry name" value="ORC4"/>
    <property type="match status" value="1"/>
</dbReference>
<dbReference type="InterPro" id="IPR016527">
    <property type="entry name" value="ORC4"/>
</dbReference>
<dbReference type="Pfam" id="PF00004">
    <property type="entry name" value="AAA"/>
    <property type="match status" value="1"/>
</dbReference>
<keyword evidence="11" id="KW-1185">Reference proteome</keyword>
<organism evidence="10 11">
    <name type="scientific">Portunus trituberculatus</name>
    <name type="common">Swimming crab</name>
    <name type="synonym">Neptunus trituberculatus</name>
    <dbReference type="NCBI Taxonomy" id="210409"/>
    <lineage>
        <taxon>Eukaryota</taxon>
        <taxon>Metazoa</taxon>
        <taxon>Ecdysozoa</taxon>
        <taxon>Arthropoda</taxon>
        <taxon>Crustacea</taxon>
        <taxon>Multicrustacea</taxon>
        <taxon>Malacostraca</taxon>
        <taxon>Eumalacostraca</taxon>
        <taxon>Eucarida</taxon>
        <taxon>Decapoda</taxon>
        <taxon>Pleocyemata</taxon>
        <taxon>Brachyura</taxon>
        <taxon>Eubrachyura</taxon>
        <taxon>Portunoidea</taxon>
        <taxon>Portunidae</taxon>
        <taxon>Portuninae</taxon>
        <taxon>Portunus</taxon>
    </lineage>
</organism>
<evidence type="ECO:0000259" key="8">
    <source>
        <dbReference type="Pfam" id="PF00004"/>
    </source>
</evidence>